<evidence type="ECO:0000313" key="2">
    <source>
        <dbReference type="EMBL" id="NHN29526.1"/>
    </source>
</evidence>
<organism evidence="2 3">
    <name type="scientific">Paenibacillus agricola</name>
    <dbReference type="NCBI Taxonomy" id="2716264"/>
    <lineage>
        <taxon>Bacteria</taxon>
        <taxon>Bacillati</taxon>
        <taxon>Bacillota</taxon>
        <taxon>Bacilli</taxon>
        <taxon>Bacillales</taxon>
        <taxon>Paenibacillaceae</taxon>
        <taxon>Paenibacillus</taxon>
    </lineage>
</organism>
<accession>A0ABX0J115</accession>
<protein>
    <submittedName>
        <fullName evidence="2">Uncharacterized protein</fullName>
    </submittedName>
</protein>
<evidence type="ECO:0000256" key="1">
    <source>
        <dbReference type="SAM" id="SignalP"/>
    </source>
</evidence>
<name>A0ABX0J115_9BACL</name>
<gene>
    <name evidence="2" type="ORF">G9U52_06725</name>
</gene>
<reference evidence="2" key="1">
    <citation type="submission" date="2020-03" db="EMBL/GenBank/DDBJ databases">
        <title>Draft sequencing of Paenibacilllus sp. S3N08.</title>
        <authorList>
            <person name="Kim D.-U."/>
        </authorList>
    </citation>
    <scope>NUCLEOTIDE SEQUENCE</scope>
    <source>
        <strain evidence="2">S3N08</strain>
    </source>
</reference>
<dbReference type="InterPro" id="IPR013783">
    <property type="entry name" value="Ig-like_fold"/>
</dbReference>
<keyword evidence="3" id="KW-1185">Reference proteome</keyword>
<sequence length="855" mass="88800">MRTKRKMRSQRASTGQMAKVLAASLVLSPALYMASFDHAYVQAVTTVSYKAPLVSQPLPDYRTVVGTPLTVDLNAYFDGIGSYSATVSNPLNVGSTGYATTINQNMLTFTNDRLGTATVTVTGTAANGGTVVDAFDVLVIPDSLDKDNNGNIDISEIVTFIGSRPFTKEMLNDTLNFIAPQKMTAPNSAPQSKDTTVTIYKNSPLTLSPSELFGDDDPLTIDTFSLSAAAYATASLANNQLTFNGLEHGALTMDMSVKDGRGGKASNRFDVIVGNRSPIFTGSNLAVTQNTYFNDGQLLDLKSIFSDPDGDALQFNQVQVTQAGNLIDVQQTSDHLKIFGAAVGTATVSATANDSYGGSVIGSFNVTVSAATYGNHAPTVVSTITDKSTSLTNGAVTISNIKSYFIDVEDPSLSYMASLSSPGIVTLSMPSGNLVISPLSKGTATVTIKATDSSNAYAEMSFNVEVANSAPVVAATIANQATSMGQPALTFDLASSVNPYFIDPDNDSITYTGASSSMASVATVVVISGQLLKVTQQSKGTSTITITATDSVGAQTNMSFDVVVSNAQPQYTSGLDAITIDHTGVSGPPYPAIMIDNLATAFSDADSDTLTFTAASSNESLAATTVSGNSLTITPNGDVYGKTVVTVKAEDGHGGSATKSFDLTYNKPPTIIGTISSMNIMHNQEASMSVSYFKDEESDSLTYSATTDLVGALTVRTSLSSGGTAYIAGLPRGTNVVTLTVTDTFGASVTSKPFDIIVSNNLPVYVTGSLPMTTISQSVGTAEISLAGSFTDADSDDVITYTSSFSNSDLADVNVSGNILSITPNGYGIATVTITATDSYGGSAQTTFELMISTP</sequence>
<feature type="signal peptide" evidence="1">
    <location>
        <begin position="1"/>
        <end position="39"/>
    </location>
</feature>
<dbReference type="EMBL" id="JAAOIW010000002">
    <property type="protein sequence ID" value="NHN29526.1"/>
    <property type="molecule type" value="Genomic_DNA"/>
</dbReference>
<dbReference type="Pfam" id="PF17963">
    <property type="entry name" value="Big_9"/>
    <property type="match status" value="1"/>
</dbReference>
<evidence type="ECO:0000313" key="3">
    <source>
        <dbReference type="Proteomes" id="UP001165962"/>
    </source>
</evidence>
<dbReference type="InterPro" id="IPR018247">
    <property type="entry name" value="EF_Hand_1_Ca_BS"/>
</dbReference>
<comment type="caution">
    <text evidence="2">The sequence shown here is derived from an EMBL/GenBank/DDBJ whole genome shotgun (WGS) entry which is preliminary data.</text>
</comment>
<dbReference type="Gene3D" id="2.60.40.10">
    <property type="entry name" value="Immunoglobulins"/>
    <property type="match status" value="5"/>
</dbReference>
<dbReference type="PROSITE" id="PS00018">
    <property type="entry name" value="EF_HAND_1"/>
    <property type="match status" value="1"/>
</dbReference>
<keyword evidence="1" id="KW-0732">Signal</keyword>
<proteinExistence type="predicted"/>
<dbReference type="RefSeq" id="WP_166147560.1">
    <property type="nucleotide sequence ID" value="NZ_JAAOIW010000002.1"/>
</dbReference>
<feature type="chain" id="PRO_5046717661" evidence="1">
    <location>
        <begin position="40"/>
        <end position="855"/>
    </location>
</feature>
<dbReference type="Proteomes" id="UP001165962">
    <property type="component" value="Unassembled WGS sequence"/>
</dbReference>